<dbReference type="PANTHER" id="PTHR42678:SF34">
    <property type="entry name" value="OS04G0183300 PROTEIN"/>
    <property type="match status" value="1"/>
</dbReference>
<dbReference type="InterPro" id="IPR036928">
    <property type="entry name" value="AS_sf"/>
</dbReference>
<evidence type="ECO:0000313" key="3">
    <source>
        <dbReference type="Proteomes" id="UP001370348"/>
    </source>
</evidence>
<accession>A0ABZ2MBU2</accession>
<protein>
    <submittedName>
        <fullName evidence="2">Amidase</fullName>
        <ecNumber evidence="2">3.5.1.4</ecNumber>
    </submittedName>
</protein>
<keyword evidence="2" id="KW-0378">Hydrolase</keyword>
<dbReference type="GO" id="GO:0004040">
    <property type="term" value="F:amidase activity"/>
    <property type="evidence" value="ECO:0007669"/>
    <property type="project" value="UniProtKB-EC"/>
</dbReference>
<dbReference type="Proteomes" id="UP001370348">
    <property type="component" value="Chromosome"/>
</dbReference>
<dbReference type="EC" id="3.5.1.4" evidence="2"/>
<name>A0ABZ2MBU2_9BACT</name>
<reference evidence="2 3" key="1">
    <citation type="submission" date="2021-12" db="EMBL/GenBank/DDBJ databases">
        <title>Discovery of the Pendulisporaceae a myxobacterial family with distinct sporulation behavior and unique specialized metabolism.</title>
        <authorList>
            <person name="Garcia R."/>
            <person name="Popoff A."/>
            <person name="Bader C.D."/>
            <person name="Loehr J."/>
            <person name="Walesch S."/>
            <person name="Walt C."/>
            <person name="Boldt J."/>
            <person name="Bunk B."/>
            <person name="Haeckl F.J.F.P.J."/>
            <person name="Gunesch A.P."/>
            <person name="Birkelbach J."/>
            <person name="Nuebel U."/>
            <person name="Pietschmann T."/>
            <person name="Bach T."/>
            <person name="Mueller R."/>
        </authorList>
    </citation>
    <scope>NUCLEOTIDE SEQUENCE [LARGE SCALE GENOMIC DNA]</scope>
    <source>
        <strain evidence="2 3">MSr11954</strain>
    </source>
</reference>
<sequence>MPFAPFLVSCQAGEAGESPASSARAALGEQDFDPLEASIPELQDALDRGRTTSRALVETYLARIAAYDAQGPALNAISAVAADALEQADRLDHERKTSGPRGPLHGIPVVVKDNFETARMQTAAGSILLEGWTSGADATLVGKLSAAGAIVFAKTNMHEWAYGGETRGSLFGQTLNPYALDRVPGGSSGGTGVAVAANFASFGLGSDTCGSIRGPAANNDLTGLRPTRGLISRSGVIPLSHTQDTAGPLARSVTDLAFAMDALAGYDPADPITRDGIGHIPPTYTAFLERDGLRGARIGVLTNLQPADGTDPEVARRMDEAAKAMCAEGAVVVDVTMPHLPEFGDVLDGAPTDLVELEFKFDLNDYLDAHPTAPVHSLTEIVASGKYDASVGPLLAAADAQRHRHTIERQKRLLHRTVVETATLATLFANHLDALVYPTLRQKASKLGAPPRGMNCQLSAHSGLPALTVPAGFTDDGVPVGLELLGPAWSEGSLIRLAYAFEQATHHRRLPATTPPLPKSGGSIRAD</sequence>
<proteinExistence type="predicted"/>
<keyword evidence="3" id="KW-1185">Reference proteome</keyword>
<dbReference type="PANTHER" id="PTHR42678">
    <property type="entry name" value="AMIDASE"/>
    <property type="match status" value="1"/>
</dbReference>
<dbReference type="RefSeq" id="WP_394829580.1">
    <property type="nucleotide sequence ID" value="NZ_CP089984.1"/>
</dbReference>
<evidence type="ECO:0000259" key="1">
    <source>
        <dbReference type="Pfam" id="PF01425"/>
    </source>
</evidence>
<dbReference type="EMBL" id="CP089984">
    <property type="protein sequence ID" value="WXB19980.1"/>
    <property type="molecule type" value="Genomic_DNA"/>
</dbReference>
<dbReference type="Gene3D" id="3.90.1300.10">
    <property type="entry name" value="Amidase signature (AS) domain"/>
    <property type="match status" value="1"/>
</dbReference>
<dbReference type="InterPro" id="IPR023631">
    <property type="entry name" value="Amidase_dom"/>
</dbReference>
<gene>
    <name evidence="2" type="ORF">LZC94_22495</name>
</gene>
<dbReference type="SUPFAM" id="SSF75304">
    <property type="entry name" value="Amidase signature (AS) enzymes"/>
    <property type="match status" value="1"/>
</dbReference>
<evidence type="ECO:0000313" key="2">
    <source>
        <dbReference type="EMBL" id="WXB19980.1"/>
    </source>
</evidence>
<feature type="domain" description="Amidase" evidence="1">
    <location>
        <begin position="56"/>
        <end position="494"/>
    </location>
</feature>
<dbReference type="Pfam" id="PF01425">
    <property type="entry name" value="Amidase"/>
    <property type="match status" value="1"/>
</dbReference>
<organism evidence="2 3">
    <name type="scientific">Pendulispora albinea</name>
    <dbReference type="NCBI Taxonomy" id="2741071"/>
    <lineage>
        <taxon>Bacteria</taxon>
        <taxon>Pseudomonadati</taxon>
        <taxon>Myxococcota</taxon>
        <taxon>Myxococcia</taxon>
        <taxon>Myxococcales</taxon>
        <taxon>Sorangiineae</taxon>
        <taxon>Pendulisporaceae</taxon>
        <taxon>Pendulispora</taxon>
    </lineage>
</organism>